<gene>
    <name evidence="2" type="ORF">A2765_03850</name>
</gene>
<evidence type="ECO:0000313" key="2">
    <source>
        <dbReference type="EMBL" id="OGG57864.1"/>
    </source>
</evidence>
<dbReference type="Proteomes" id="UP000176377">
    <property type="component" value="Unassembled WGS sequence"/>
</dbReference>
<feature type="transmembrane region" description="Helical" evidence="1">
    <location>
        <begin position="12"/>
        <end position="36"/>
    </location>
</feature>
<dbReference type="AlphaFoldDB" id="A0A1F6D8T7"/>
<dbReference type="InterPro" id="IPR012902">
    <property type="entry name" value="N_methyl_site"/>
</dbReference>
<protein>
    <recommendedName>
        <fullName evidence="4">Type II secretion system protein GspI C-terminal domain-containing protein</fullName>
    </recommendedName>
</protein>
<keyword evidence="1" id="KW-1133">Transmembrane helix</keyword>
<sequence>MSAASRRHALRRGFSLIEVLVTIFVIGASVALYAAAANTITITRNAKYQSIATRVAAHQLEELRALSYASLPESGSFAHSEMDLLPSASGAMDISAYNDKTREVTVTVFWQELGASPRSTSLTTLITESGGL</sequence>
<evidence type="ECO:0000313" key="3">
    <source>
        <dbReference type="Proteomes" id="UP000176377"/>
    </source>
</evidence>
<dbReference type="Pfam" id="PF07963">
    <property type="entry name" value="N_methyl"/>
    <property type="match status" value="1"/>
</dbReference>
<accession>A0A1F6D8T7</accession>
<evidence type="ECO:0000256" key="1">
    <source>
        <dbReference type="SAM" id="Phobius"/>
    </source>
</evidence>
<name>A0A1F6D8T7_9BACT</name>
<keyword evidence="1" id="KW-0472">Membrane</keyword>
<dbReference type="NCBIfam" id="TIGR02532">
    <property type="entry name" value="IV_pilin_GFxxxE"/>
    <property type="match status" value="1"/>
</dbReference>
<comment type="caution">
    <text evidence="2">The sequence shown here is derived from an EMBL/GenBank/DDBJ whole genome shotgun (WGS) entry which is preliminary data.</text>
</comment>
<proteinExistence type="predicted"/>
<keyword evidence="1" id="KW-0812">Transmembrane</keyword>
<organism evidence="2 3">
    <name type="scientific">Candidatus Kaiserbacteria bacterium RIFCSPHIGHO2_01_FULL_56_24</name>
    <dbReference type="NCBI Taxonomy" id="1798487"/>
    <lineage>
        <taxon>Bacteria</taxon>
        <taxon>Candidatus Kaiseribacteriota</taxon>
    </lineage>
</organism>
<dbReference type="EMBL" id="MFLA01000041">
    <property type="protein sequence ID" value="OGG57864.1"/>
    <property type="molecule type" value="Genomic_DNA"/>
</dbReference>
<evidence type="ECO:0008006" key="4">
    <source>
        <dbReference type="Google" id="ProtNLM"/>
    </source>
</evidence>
<reference evidence="2 3" key="1">
    <citation type="journal article" date="2016" name="Nat. Commun.">
        <title>Thousands of microbial genomes shed light on interconnected biogeochemical processes in an aquifer system.</title>
        <authorList>
            <person name="Anantharaman K."/>
            <person name="Brown C.T."/>
            <person name="Hug L.A."/>
            <person name="Sharon I."/>
            <person name="Castelle C.J."/>
            <person name="Probst A.J."/>
            <person name="Thomas B.C."/>
            <person name="Singh A."/>
            <person name="Wilkins M.J."/>
            <person name="Karaoz U."/>
            <person name="Brodie E.L."/>
            <person name="Williams K.H."/>
            <person name="Hubbard S.S."/>
            <person name="Banfield J.F."/>
        </authorList>
    </citation>
    <scope>NUCLEOTIDE SEQUENCE [LARGE SCALE GENOMIC DNA]</scope>
</reference>